<feature type="domain" description="Ubiquitin-like" evidence="2">
    <location>
        <begin position="30"/>
        <end position="103"/>
    </location>
</feature>
<dbReference type="Proteomes" id="UP001231189">
    <property type="component" value="Unassembled WGS sequence"/>
</dbReference>
<dbReference type="PROSITE" id="PS50053">
    <property type="entry name" value="UBIQUITIN_2"/>
    <property type="match status" value="1"/>
</dbReference>
<dbReference type="EMBL" id="JAUUTY010000005">
    <property type="protein sequence ID" value="KAK1631767.1"/>
    <property type="molecule type" value="Genomic_DNA"/>
</dbReference>
<accession>A0AAD8RW21</accession>
<protein>
    <recommendedName>
        <fullName evidence="2">Ubiquitin-like domain-containing protein</fullName>
    </recommendedName>
</protein>
<feature type="region of interest" description="Disordered" evidence="1">
    <location>
        <begin position="1"/>
        <end position="20"/>
    </location>
</feature>
<proteinExistence type="predicted"/>
<keyword evidence="4" id="KW-1185">Reference proteome</keyword>
<sequence length="137" mass="14947">MTTAYSSAGASSSGAGASSSSPFHASPRSLHFFVRATDSKTIAIHAAWDDTVATILRHLASRGYGRDLHLLNAGRQLSPEDTIASLALPPDSTLHLAARLRSTPHPRAWQLYELTHHICSLVLSMWLRYLSMGMHQK</sequence>
<gene>
    <name evidence="3" type="ORF">QYE76_006082</name>
</gene>
<dbReference type="AlphaFoldDB" id="A0AAD8RW21"/>
<comment type="caution">
    <text evidence="3">The sequence shown here is derived from an EMBL/GenBank/DDBJ whole genome shotgun (WGS) entry which is preliminary data.</text>
</comment>
<dbReference type="InterPro" id="IPR000626">
    <property type="entry name" value="Ubiquitin-like_dom"/>
</dbReference>
<evidence type="ECO:0000259" key="2">
    <source>
        <dbReference type="PROSITE" id="PS50053"/>
    </source>
</evidence>
<dbReference type="Gene3D" id="3.10.20.90">
    <property type="entry name" value="Phosphatidylinositol 3-kinase Catalytic Subunit, Chain A, domain 1"/>
    <property type="match status" value="1"/>
</dbReference>
<dbReference type="SUPFAM" id="SSF54236">
    <property type="entry name" value="Ubiquitin-like"/>
    <property type="match status" value="1"/>
</dbReference>
<evidence type="ECO:0000256" key="1">
    <source>
        <dbReference type="SAM" id="MobiDB-lite"/>
    </source>
</evidence>
<evidence type="ECO:0000313" key="3">
    <source>
        <dbReference type="EMBL" id="KAK1631767.1"/>
    </source>
</evidence>
<dbReference type="InterPro" id="IPR029071">
    <property type="entry name" value="Ubiquitin-like_domsf"/>
</dbReference>
<evidence type="ECO:0000313" key="4">
    <source>
        <dbReference type="Proteomes" id="UP001231189"/>
    </source>
</evidence>
<dbReference type="CDD" id="cd17039">
    <property type="entry name" value="Ubl_ubiquitin_like"/>
    <property type="match status" value="1"/>
</dbReference>
<organism evidence="3 4">
    <name type="scientific">Lolium multiflorum</name>
    <name type="common">Italian ryegrass</name>
    <name type="synonym">Lolium perenne subsp. multiflorum</name>
    <dbReference type="NCBI Taxonomy" id="4521"/>
    <lineage>
        <taxon>Eukaryota</taxon>
        <taxon>Viridiplantae</taxon>
        <taxon>Streptophyta</taxon>
        <taxon>Embryophyta</taxon>
        <taxon>Tracheophyta</taxon>
        <taxon>Spermatophyta</taxon>
        <taxon>Magnoliopsida</taxon>
        <taxon>Liliopsida</taxon>
        <taxon>Poales</taxon>
        <taxon>Poaceae</taxon>
        <taxon>BOP clade</taxon>
        <taxon>Pooideae</taxon>
        <taxon>Poodae</taxon>
        <taxon>Poeae</taxon>
        <taxon>Poeae Chloroplast Group 2 (Poeae type)</taxon>
        <taxon>Loliodinae</taxon>
        <taxon>Loliinae</taxon>
        <taxon>Lolium</taxon>
    </lineage>
</organism>
<reference evidence="3" key="1">
    <citation type="submission" date="2023-07" db="EMBL/GenBank/DDBJ databases">
        <title>A chromosome-level genome assembly of Lolium multiflorum.</title>
        <authorList>
            <person name="Chen Y."/>
            <person name="Copetti D."/>
            <person name="Kolliker R."/>
            <person name="Studer B."/>
        </authorList>
    </citation>
    <scope>NUCLEOTIDE SEQUENCE</scope>
    <source>
        <strain evidence="3">02402/16</strain>
        <tissue evidence="3">Leaf</tissue>
    </source>
</reference>
<name>A0AAD8RW21_LOLMU</name>